<name>A0A067BKW3_SAPPC</name>
<dbReference type="KEGG" id="spar:SPRG_22360"/>
<protein>
    <submittedName>
        <fullName evidence="1">Uncharacterized protein</fullName>
    </submittedName>
</protein>
<organism evidence="1 2">
    <name type="scientific">Saprolegnia parasitica (strain CBS 223.65)</name>
    <dbReference type="NCBI Taxonomy" id="695850"/>
    <lineage>
        <taxon>Eukaryota</taxon>
        <taxon>Sar</taxon>
        <taxon>Stramenopiles</taxon>
        <taxon>Oomycota</taxon>
        <taxon>Saprolegniomycetes</taxon>
        <taxon>Saprolegniales</taxon>
        <taxon>Saprolegniaceae</taxon>
        <taxon>Saprolegnia</taxon>
    </lineage>
</organism>
<gene>
    <name evidence="1" type="ORF">SPRG_22360</name>
</gene>
<dbReference type="RefSeq" id="XP_012210463.1">
    <property type="nucleotide sequence ID" value="XM_012355073.1"/>
</dbReference>
<reference evidence="1 2" key="1">
    <citation type="journal article" date="2013" name="PLoS Genet.">
        <title>Distinctive expansion of potential virulence genes in the genome of the oomycete fish pathogen Saprolegnia parasitica.</title>
        <authorList>
            <person name="Jiang R.H."/>
            <person name="de Bruijn I."/>
            <person name="Haas B.J."/>
            <person name="Belmonte R."/>
            <person name="Lobach L."/>
            <person name="Christie J."/>
            <person name="van den Ackerveken G."/>
            <person name="Bottin A."/>
            <person name="Bulone V."/>
            <person name="Diaz-Moreno S.M."/>
            <person name="Dumas B."/>
            <person name="Fan L."/>
            <person name="Gaulin E."/>
            <person name="Govers F."/>
            <person name="Grenville-Briggs L.J."/>
            <person name="Horner N.R."/>
            <person name="Levin J.Z."/>
            <person name="Mammella M."/>
            <person name="Meijer H.J."/>
            <person name="Morris P."/>
            <person name="Nusbaum C."/>
            <person name="Oome S."/>
            <person name="Phillips A.J."/>
            <person name="van Rooyen D."/>
            <person name="Rzeszutek E."/>
            <person name="Saraiva M."/>
            <person name="Secombes C.J."/>
            <person name="Seidl M.F."/>
            <person name="Snel B."/>
            <person name="Stassen J.H."/>
            <person name="Sykes S."/>
            <person name="Tripathy S."/>
            <person name="van den Berg H."/>
            <person name="Vega-Arreguin J.C."/>
            <person name="Wawra S."/>
            <person name="Young S.K."/>
            <person name="Zeng Q."/>
            <person name="Dieguez-Uribeondo J."/>
            <person name="Russ C."/>
            <person name="Tyler B.M."/>
            <person name="van West P."/>
        </authorList>
    </citation>
    <scope>NUCLEOTIDE SEQUENCE [LARGE SCALE GENOMIC DNA]</scope>
    <source>
        <strain evidence="1 2">CBS 223.65</strain>
    </source>
</reference>
<evidence type="ECO:0000313" key="2">
    <source>
        <dbReference type="Proteomes" id="UP000030745"/>
    </source>
</evidence>
<evidence type="ECO:0000313" key="1">
    <source>
        <dbReference type="EMBL" id="KDO18828.1"/>
    </source>
</evidence>
<dbReference type="AlphaFoldDB" id="A0A067BKW3"/>
<dbReference type="VEuPathDB" id="FungiDB:SPRG_22360"/>
<dbReference type="EMBL" id="KK583391">
    <property type="protein sequence ID" value="KDO18828.1"/>
    <property type="molecule type" value="Genomic_DNA"/>
</dbReference>
<dbReference type="Proteomes" id="UP000030745">
    <property type="component" value="Unassembled WGS sequence"/>
</dbReference>
<proteinExistence type="predicted"/>
<keyword evidence="2" id="KW-1185">Reference proteome</keyword>
<accession>A0A067BKW3</accession>
<dbReference type="STRING" id="695850.A0A067BKW3"/>
<sequence length="388" mass="42174">MPELPTMKKPLSLAQQLEAAEALAQQLQADVSTKRAIIQSLEGIAKSDAKLVRDCFDQRTSVGAVFSKTRATPTTREGKKELVTTNAALVLAIADIEANLATLQATIQSLRHKPTARLAQRRLSTLAEVFETDADVGRLIEQFELLLRQILPKSALHSIKAKRILIALETIDGTSLKSIEITLGDYLPFLLPLAPSTSKKKSSARHPDEDEDESYFSHSAVDALVVKFTSRLRPHRHMPAARHHSLLVASSAAATLPVDDASAHGKPSSHGRSSKVEEFAGETAPSLLDAPKLMTPDQLLPINENGSKTKDLLCTKTDTKAPEAASRLRRASVSLYVDRTSGSAKAPRDAAAHLGEQAIARRTEMSRMNDFERIALADKRLKTDGSFS</sequence>
<dbReference type="GeneID" id="24142743"/>